<comment type="subcellular location">
    <subcellularLocation>
        <location evidence="1 8">Cytoplasm</location>
    </subcellularLocation>
</comment>
<proteinExistence type="inferred from homology"/>
<keyword evidence="6 8" id="KW-0238">DNA-binding</keyword>
<dbReference type="InterPro" id="IPR036390">
    <property type="entry name" value="WH_DNA-bd_sf"/>
</dbReference>
<keyword evidence="3 8" id="KW-0963">Cytoplasm</keyword>
<evidence type="ECO:0000256" key="3">
    <source>
        <dbReference type="ARBA" id="ARBA00022490"/>
    </source>
</evidence>
<feature type="domain" description="Arginine repressor C-terminal" evidence="10">
    <location>
        <begin position="119"/>
        <end position="182"/>
    </location>
</feature>
<evidence type="ECO:0000313" key="12">
    <source>
        <dbReference type="Proteomes" id="UP000233654"/>
    </source>
</evidence>
<dbReference type="PRINTS" id="PR01467">
    <property type="entry name" value="ARGREPRESSOR"/>
</dbReference>
<dbReference type="InterPro" id="IPR001669">
    <property type="entry name" value="Arg_repress"/>
</dbReference>
<comment type="function">
    <text evidence="8">Regulates arginine biosynthesis genes.</text>
</comment>
<reference evidence="11 12" key="1">
    <citation type="journal article" date="2017" name="ISME J.">
        <title>Potential for microbial H2 and metal transformations associated with novel bacteria and archaea in deep terrestrial subsurface sediments.</title>
        <authorList>
            <person name="Hernsdorf A.W."/>
            <person name="Amano Y."/>
            <person name="Miyakawa K."/>
            <person name="Ise K."/>
            <person name="Suzuki Y."/>
            <person name="Anantharaman K."/>
            <person name="Probst A."/>
            <person name="Burstein D."/>
            <person name="Thomas B.C."/>
            <person name="Banfield J.F."/>
        </authorList>
    </citation>
    <scope>NUCLEOTIDE SEQUENCE [LARGE SCALE GENOMIC DNA]</scope>
    <source>
        <strain evidence="11">HGW-Actinobacteria-3</strain>
    </source>
</reference>
<comment type="pathway">
    <text evidence="8">Amino-acid biosynthesis; L-arginine biosynthesis [regulation].</text>
</comment>
<dbReference type="GO" id="GO:0006526">
    <property type="term" value="P:L-arginine biosynthetic process"/>
    <property type="evidence" value="ECO:0007669"/>
    <property type="project" value="UniProtKB-UniPathway"/>
</dbReference>
<dbReference type="InterPro" id="IPR020899">
    <property type="entry name" value="Arg_repress_C"/>
</dbReference>
<dbReference type="GO" id="GO:0034618">
    <property type="term" value="F:arginine binding"/>
    <property type="evidence" value="ECO:0007669"/>
    <property type="project" value="InterPro"/>
</dbReference>
<dbReference type="Gene3D" id="1.10.10.10">
    <property type="entry name" value="Winged helix-like DNA-binding domain superfamily/Winged helix DNA-binding domain"/>
    <property type="match status" value="1"/>
</dbReference>
<dbReference type="GO" id="GO:0003677">
    <property type="term" value="F:DNA binding"/>
    <property type="evidence" value="ECO:0007669"/>
    <property type="project" value="UniProtKB-KW"/>
</dbReference>
<dbReference type="GO" id="GO:0003700">
    <property type="term" value="F:DNA-binding transcription factor activity"/>
    <property type="evidence" value="ECO:0007669"/>
    <property type="project" value="UniProtKB-UniRule"/>
</dbReference>
<comment type="similarity">
    <text evidence="2 8">Belongs to the ArgR family.</text>
</comment>
<keyword evidence="5 8" id="KW-0805">Transcription regulation</keyword>
<evidence type="ECO:0000259" key="10">
    <source>
        <dbReference type="Pfam" id="PF02863"/>
    </source>
</evidence>
<accession>A0A2N3G8F4</accession>
<evidence type="ECO:0000256" key="1">
    <source>
        <dbReference type="ARBA" id="ARBA00004496"/>
    </source>
</evidence>
<dbReference type="GO" id="GO:0005737">
    <property type="term" value="C:cytoplasm"/>
    <property type="evidence" value="ECO:0007669"/>
    <property type="project" value="UniProtKB-SubCell"/>
</dbReference>
<dbReference type="Gene3D" id="3.30.1360.40">
    <property type="match status" value="1"/>
</dbReference>
<protein>
    <recommendedName>
        <fullName evidence="8">Arginine repressor</fullName>
    </recommendedName>
</protein>
<feature type="domain" description="Arginine repressor DNA-binding" evidence="9">
    <location>
        <begin position="38"/>
        <end position="98"/>
    </location>
</feature>
<dbReference type="InterPro" id="IPR036251">
    <property type="entry name" value="Arg_repress_C_sf"/>
</dbReference>
<dbReference type="InterPro" id="IPR020900">
    <property type="entry name" value="Arg_repress_DNA-bd"/>
</dbReference>
<keyword evidence="7 8" id="KW-0804">Transcription</keyword>
<dbReference type="PANTHER" id="PTHR34471">
    <property type="entry name" value="ARGININE REPRESSOR"/>
    <property type="match status" value="1"/>
</dbReference>
<dbReference type="HAMAP" id="MF_00173">
    <property type="entry name" value="Arg_repressor"/>
    <property type="match status" value="1"/>
</dbReference>
<dbReference type="GO" id="GO:0051259">
    <property type="term" value="P:protein complex oligomerization"/>
    <property type="evidence" value="ECO:0007669"/>
    <property type="project" value="InterPro"/>
</dbReference>
<sequence length="190" mass="20407">MMSWTDPTRPSGIRRRTGSMRRLRFWSSSLDCETVKMKAQRQAELLKIVRSRNVSCQAELVDTLNERGFAVSQTTVSRDIGDLGLVRLKGAADTARYAEPTMRDAPAMRDSALKRIASQALLTVESTGNIVVVKTQPGAAQGLAWAIDAADLPGVAGTVAGDDTILVACSHGASGKGIEKSLMGYALEKR</sequence>
<dbReference type="Pfam" id="PF01316">
    <property type="entry name" value="Arg_repressor"/>
    <property type="match status" value="1"/>
</dbReference>
<evidence type="ECO:0000313" key="11">
    <source>
        <dbReference type="EMBL" id="PKQ28884.1"/>
    </source>
</evidence>
<dbReference type="UniPathway" id="UPA00068"/>
<comment type="caution">
    <text evidence="11">The sequence shown here is derived from an EMBL/GenBank/DDBJ whole genome shotgun (WGS) entry which is preliminary data.</text>
</comment>
<dbReference type="Proteomes" id="UP000233654">
    <property type="component" value="Unassembled WGS sequence"/>
</dbReference>
<evidence type="ECO:0000256" key="6">
    <source>
        <dbReference type="ARBA" id="ARBA00023125"/>
    </source>
</evidence>
<keyword evidence="8" id="KW-0055">Arginine biosynthesis</keyword>
<dbReference type="InterPro" id="IPR036388">
    <property type="entry name" value="WH-like_DNA-bd_sf"/>
</dbReference>
<dbReference type="AlphaFoldDB" id="A0A2N3G8F4"/>
<dbReference type="SUPFAM" id="SSF55252">
    <property type="entry name" value="C-terminal domain of arginine repressor"/>
    <property type="match status" value="1"/>
</dbReference>
<keyword evidence="4 8" id="KW-0678">Repressor</keyword>
<evidence type="ECO:0000256" key="7">
    <source>
        <dbReference type="ARBA" id="ARBA00023163"/>
    </source>
</evidence>
<organism evidence="11 12">
    <name type="scientific">Candidatus Anoxymicrobium japonicum</name>
    <dbReference type="NCBI Taxonomy" id="2013648"/>
    <lineage>
        <taxon>Bacteria</taxon>
        <taxon>Bacillati</taxon>
        <taxon>Actinomycetota</taxon>
        <taxon>Candidatus Geothermincolia</taxon>
        <taxon>Candidatus Geothermincolales</taxon>
        <taxon>Candidatus Anoxymicrobiaceae</taxon>
        <taxon>Candidatus Anoxymicrobium</taxon>
    </lineage>
</organism>
<dbReference type="EMBL" id="PHEX01000003">
    <property type="protein sequence ID" value="PKQ28884.1"/>
    <property type="molecule type" value="Genomic_DNA"/>
</dbReference>
<evidence type="ECO:0000256" key="5">
    <source>
        <dbReference type="ARBA" id="ARBA00023015"/>
    </source>
</evidence>
<gene>
    <name evidence="8" type="primary">argR</name>
    <name evidence="11" type="ORF">CVT63_00515</name>
</gene>
<dbReference type="SUPFAM" id="SSF46785">
    <property type="entry name" value="Winged helix' DNA-binding domain"/>
    <property type="match status" value="1"/>
</dbReference>
<dbReference type="GO" id="GO:1900079">
    <property type="term" value="P:regulation of arginine biosynthetic process"/>
    <property type="evidence" value="ECO:0007669"/>
    <property type="project" value="UniProtKB-UniRule"/>
</dbReference>
<evidence type="ECO:0000256" key="2">
    <source>
        <dbReference type="ARBA" id="ARBA00008316"/>
    </source>
</evidence>
<evidence type="ECO:0000256" key="4">
    <source>
        <dbReference type="ARBA" id="ARBA00022491"/>
    </source>
</evidence>
<dbReference type="PANTHER" id="PTHR34471:SF1">
    <property type="entry name" value="ARGININE REPRESSOR"/>
    <property type="match status" value="1"/>
</dbReference>
<evidence type="ECO:0000256" key="8">
    <source>
        <dbReference type="HAMAP-Rule" id="MF_00173"/>
    </source>
</evidence>
<keyword evidence="8" id="KW-0028">Amino-acid biosynthesis</keyword>
<dbReference type="Pfam" id="PF02863">
    <property type="entry name" value="Arg_repressor_C"/>
    <property type="match status" value="1"/>
</dbReference>
<evidence type="ECO:0000259" key="9">
    <source>
        <dbReference type="Pfam" id="PF01316"/>
    </source>
</evidence>
<name>A0A2N3G8F4_9ACTN</name>